<dbReference type="EMBL" id="MIGC01001937">
    <property type="protein sequence ID" value="PHJ21942.1"/>
    <property type="molecule type" value="Genomic_DNA"/>
</dbReference>
<sequence>MTRKMRKNKEESLQRSGEMKILFFFVHLLSQSLLFFSTWSS</sequence>
<evidence type="ECO:0000313" key="2">
    <source>
        <dbReference type="EMBL" id="PHJ21942.1"/>
    </source>
</evidence>
<feature type="transmembrane region" description="Helical" evidence="1">
    <location>
        <begin position="21"/>
        <end position="39"/>
    </location>
</feature>
<protein>
    <submittedName>
        <fullName evidence="2">Uncharacterized protein</fullName>
    </submittedName>
</protein>
<dbReference type="GeneID" id="94427613"/>
<proteinExistence type="predicted"/>
<organism evidence="2 3">
    <name type="scientific">Cystoisospora suis</name>
    <dbReference type="NCBI Taxonomy" id="483139"/>
    <lineage>
        <taxon>Eukaryota</taxon>
        <taxon>Sar</taxon>
        <taxon>Alveolata</taxon>
        <taxon>Apicomplexa</taxon>
        <taxon>Conoidasida</taxon>
        <taxon>Coccidia</taxon>
        <taxon>Eucoccidiorida</taxon>
        <taxon>Eimeriorina</taxon>
        <taxon>Sarcocystidae</taxon>
        <taxon>Cystoisospora</taxon>
    </lineage>
</organism>
<keyword evidence="1" id="KW-0812">Transmembrane</keyword>
<evidence type="ECO:0000256" key="1">
    <source>
        <dbReference type="SAM" id="Phobius"/>
    </source>
</evidence>
<accession>A0A2C6L1Y4</accession>
<dbReference type="Proteomes" id="UP000221165">
    <property type="component" value="Unassembled WGS sequence"/>
</dbReference>
<keyword evidence="1" id="KW-1133">Transmembrane helix</keyword>
<dbReference type="AlphaFoldDB" id="A0A2C6L1Y4"/>
<evidence type="ECO:0000313" key="3">
    <source>
        <dbReference type="Proteomes" id="UP000221165"/>
    </source>
</evidence>
<name>A0A2C6L1Y4_9APIC</name>
<dbReference type="RefSeq" id="XP_067923621.1">
    <property type="nucleotide sequence ID" value="XM_068064402.1"/>
</dbReference>
<reference evidence="2 3" key="1">
    <citation type="journal article" date="2017" name="Int. J. Parasitol.">
        <title>The genome of the protozoan parasite Cystoisospora suis and a reverse vaccinology approach to identify vaccine candidates.</title>
        <authorList>
            <person name="Palmieri N."/>
            <person name="Shrestha A."/>
            <person name="Ruttkowski B."/>
            <person name="Beck T."/>
            <person name="Vogl C."/>
            <person name="Tomley F."/>
            <person name="Blake D.P."/>
            <person name="Joachim A."/>
        </authorList>
    </citation>
    <scope>NUCLEOTIDE SEQUENCE [LARGE SCALE GENOMIC DNA]</scope>
    <source>
        <strain evidence="2 3">Wien I</strain>
    </source>
</reference>
<keyword evidence="3" id="KW-1185">Reference proteome</keyword>
<dbReference type="VEuPathDB" id="ToxoDB:CSUI_004209"/>
<keyword evidence="1" id="KW-0472">Membrane</keyword>
<gene>
    <name evidence="2" type="ORF">CSUI_004209</name>
</gene>
<comment type="caution">
    <text evidence="2">The sequence shown here is derived from an EMBL/GenBank/DDBJ whole genome shotgun (WGS) entry which is preliminary data.</text>
</comment>